<feature type="transmembrane region" description="Helical" evidence="13">
    <location>
        <begin position="381"/>
        <end position="400"/>
    </location>
</feature>
<evidence type="ECO:0000256" key="13">
    <source>
        <dbReference type="RuleBase" id="RU365064"/>
    </source>
</evidence>
<evidence type="ECO:0000256" key="11">
    <source>
        <dbReference type="ARBA" id="ARBA00093408"/>
    </source>
</evidence>
<keyword evidence="4 13" id="KW-0337">GPI-anchor biosynthesis</keyword>
<sequence>MYTQSSKKNWNTRLVAHNEAVENSDSERRKYKACAAGIAVRLFLILWGHYQDKFLSVKYTDVDYVVFSDASRYVTQGQSPYLRPTYRYTPLLAWILTPNIFLHSDFGKLLFSIVDLINGLIIYGNVRSRFSSPIAFKSLCLWLFNPITLVVSTRGSAESLIVLTVLMTLYFHHRCSYLASGFSLGLAVHLKLYPVIYSLVFYTSISPSVTLFQSLKPNLGRVKLVVGFCLSLVMASSVSYYFYGWPFLHETYLYHLTRQDVRHNFSPYFYLLYLHGELDTATLVALASFLPQVLIVLVISWRYRSRADIGVGLFVLTFGFVTFNKVVTSQYFLWYLSLLPLCLPELNFSNTKRIAMASAWLLSQGLWLLSAYRLEFLGHNVMLHVWMASLLFFAVNIYIMTQVLQVKRSRGVKKLL</sequence>
<evidence type="ECO:0000256" key="7">
    <source>
        <dbReference type="ARBA" id="ARBA00022692"/>
    </source>
</evidence>
<evidence type="ECO:0000256" key="2">
    <source>
        <dbReference type="ARBA" id="ARBA00004687"/>
    </source>
</evidence>
<dbReference type="GO" id="GO:0006506">
    <property type="term" value="P:GPI anchor biosynthetic process"/>
    <property type="evidence" value="ECO:0007669"/>
    <property type="project" value="UniProtKB-UniPathway"/>
</dbReference>
<organism evidence="14">
    <name type="scientific">Daphnia magna</name>
    <dbReference type="NCBI Taxonomy" id="35525"/>
    <lineage>
        <taxon>Eukaryota</taxon>
        <taxon>Metazoa</taxon>
        <taxon>Ecdysozoa</taxon>
        <taxon>Arthropoda</taxon>
        <taxon>Crustacea</taxon>
        <taxon>Branchiopoda</taxon>
        <taxon>Diplostraca</taxon>
        <taxon>Cladocera</taxon>
        <taxon>Anomopoda</taxon>
        <taxon>Daphniidae</taxon>
        <taxon>Daphnia</taxon>
    </lineage>
</organism>
<protein>
    <recommendedName>
        <fullName evidence="12 13">GPI alpha-1,4-mannosyltransferase I, catalytic subunit</fullName>
        <ecNumber evidence="13">2.4.1.-</ecNumber>
    </recommendedName>
    <alternativeName>
        <fullName evidence="13">GPI mannosyltransferase I</fullName>
    </alternativeName>
</protein>
<name>A0A0N8EED7_9CRUS</name>
<comment type="pathway">
    <text evidence="2 13">Glycolipid biosynthesis; glycosylphosphatidylinositol-anchor biosynthesis.</text>
</comment>
<feature type="transmembrane region" description="Helical" evidence="13">
    <location>
        <begin position="33"/>
        <end position="50"/>
    </location>
</feature>
<dbReference type="GO" id="GO:0004376">
    <property type="term" value="F:GPI mannosyltransferase activity"/>
    <property type="evidence" value="ECO:0007669"/>
    <property type="project" value="InterPro"/>
</dbReference>
<comment type="subcellular location">
    <subcellularLocation>
        <location evidence="1 13">Endoplasmic reticulum membrane</location>
        <topology evidence="1 13">Multi-pass membrane protein</topology>
    </subcellularLocation>
</comment>
<comment type="similarity">
    <text evidence="3 13">Belongs to the PIGM family.</text>
</comment>
<accession>A0A0N8EED7</accession>
<evidence type="ECO:0000313" key="15">
    <source>
        <dbReference type="EMBL" id="KZS20491.1"/>
    </source>
</evidence>
<evidence type="ECO:0000313" key="16">
    <source>
        <dbReference type="Proteomes" id="UP000076858"/>
    </source>
</evidence>
<reference evidence="15 16" key="2">
    <citation type="submission" date="2016-03" db="EMBL/GenBank/DDBJ databases">
        <title>EvidentialGene: Evidence-directed Construction of Genes on Genomes.</title>
        <authorList>
            <person name="Gilbert D.G."/>
            <person name="Choi J.-H."/>
            <person name="Mockaitis K."/>
            <person name="Colbourne J."/>
            <person name="Pfrender M."/>
        </authorList>
    </citation>
    <scope>NUCLEOTIDE SEQUENCE [LARGE SCALE GENOMIC DNA]</scope>
    <source>
        <strain evidence="15 16">Xinb3</strain>
        <tissue evidence="15">Complete organism</tissue>
    </source>
</reference>
<evidence type="ECO:0000256" key="9">
    <source>
        <dbReference type="ARBA" id="ARBA00022989"/>
    </source>
</evidence>
<feature type="transmembrane region" description="Helical" evidence="13">
    <location>
        <begin position="106"/>
        <end position="126"/>
    </location>
</feature>
<feature type="transmembrane region" description="Helical" evidence="13">
    <location>
        <begin position="311"/>
        <end position="334"/>
    </location>
</feature>
<dbReference type="EC" id="2.4.1.-" evidence="13"/>
<proteinExistence type="inferred from homology"/>
<dbReference type="EMBL" id="LRGB01000190">
    <property type="protein sequence ID" value="KZS20491.1"/>
    <property type="molecule type" value="Genomic_DNA"/>
</dbReference>
<keyword evidence="6 13" id="KW-0808">Transferase</keyword>
<dbReference type="Pfam" id="PF05007">
    <property type="entry name" value="Mannosyl_trans"/>
    <property type="match status" value="1"/>
</dbReference>
<dbReference type="OrthoDB" id="3821113at2759"/>
<reference evidence="14" key="1">
    <citation type="submission" date="2015-10" db="EMBL/GenBank/DDBJ databases">
        <title>EvidentialGene: Evidence-directed Construction of Complete mRNA Transcriptomes without Genomes.</title>
        <authorList>
            <person name="Gilbert D.G."/>
        </authorList>
    </citation>
    <scope>NUCLEOTIDE SEQUENCE</scope>
</reference>
<feature type="transmembrane region" description="Helical" evidence="13">
    <location>
        <begin position="192"/>
        <end position="212"/>
    </location>
</feature>
<keyword evidence="7 13" id="KW-0812">Transmembrane</keyword>
<feature type="transmembrane region" description="Helical" evidence="13">
    <location>
        <begin position="280"/>
        <end position="299"/>
    </location>
</feature>
<evidence type="ECO:0000313" key="14">
    <source>
        <dbReference type="EMBL" id="JAN59765.1"/>
    </source>
</evidence>
<dbReference type="GO" id="GO:0005789">
    <property type="term" value="C:endoplasmic reticulum membrane"/>
    <property type="evidence" value="ECO:0007669"/>
    <property type="project" value="UniProtKB-SubCell"/>
</dbReference>
<dbReference type="AlphaFoldDB" id="A0A0N8EED7"/>
<evidence type="ECO:0000256" key="4">
    <source>
        <dbReference type="ARBA" id="ARBA00022502"/>
    </source>
</evidence>
<keyword evidence="5 13" id="KW-0328">Glycosyltransferase</keyword>
<evidence type="ECO:0000256" key="5">
    <source>
        <dbReference type="ARBA" id="ARBA00022676"/>
    </source>
</evidence>
<feature type="transmembrane region" description="Helical" evidence="13">
    <location>
        <begin position="147"/>
        <end position="172"/>
    </location>
</feature>
<evidence type="ECO:0000256" key="6">
    <source>
        <dbReference type="ARBA" id="ARBA00022679"/>
    </source>
</evidence>
<dbReference type="Proteomes" id="UP000076858">
    <property type="component" value="Unassembled WGS sequence"/>
</dbReference>
<dbReference type="UniPathway" id="UPA00196"/>
<keyword evidence="16" id="KW-1185">Reference proteome</keyword>
<dbReference type="InterPro" id="IPR007704">
    <property type="entry name" value="PIG-M"/>
</dbReference>
<feature type="transmembrane region" description="Helical" evidence="13">
    <location>
        <begin position="224"/>
        <end position="243"/>
    </location>
</feature>
<evidence type="ECO:0000256" key="1">
    <source>
        <dbReference type="ARBA" id="ARBA00004477"/>
    </source>
</evidence>
<dbReference type="STRING" id="35525.A0A0N8EED7"/>
<evidence type="ECO:0000256" key="10">
    <source>
        <dbReference type="ARBA" id="ARBA00023136"/>
    </source>
</evidence>
<keyword evidence="8 13" id="KW-0256">Endoplasmic reticulum</keyword>
<keyword evidence="9 13" id="KW-1133">Transmembrane helix</keyword>
<dbReference type="GO" id="GO:1990529">
    <property type="term" value="C:glycosylphosphatidylinositol-mannosyltransferase I complex"/>
    <property type="evidence" value="ECO:0007669"/>
    <property type="project" value="TreeGrafter"/>
</dbReference>
<keyword evidence="10 13" id="KW-0472">Membrane</keyword>
<evidence type="ECO:0000256" key="3">
    <source>
        <dbReference type="ARBA" id="ARBA00011071"/>
    </source>
</evidence>
<dbReference type="EMBL" id="GDIQ01034972">
    <property type="protein sequence ID" value="JAN59765.1"/>
    <property type="molecule type" value="Transcribed_RNA"/>
</dbReference>
<dbReference type="GO" id="GO:0051751">
    <property type="term" value="F:alpha-1,4-mannosyltransferase activity"/>
    <property type="evidence" value="ECO:0007669"/>
    <property type="project" value="InterPro"/>
</dbReference>
<dbReference type="PANTHER" id="PTHR12886:SF0">
    <property type="entry name" value="GPI MANNOSYLTRANSFERASE 1"/>
    <property type="match status" value="1"/>
</dbReference>
<evidence type="ECO:0000256" key="8">
    <source>
        <dbReference type="ARBA" id="ARBA00022824"/>
    </source>
</evidence>
<gene>
    <name evidence="15" type="ORF">APZ42_012883</name>
</gene>
<comment type="function">
    <text evidence="11 13">Catalytic subunit of the glycosylphosphatidylinositol-mannosyltransferase I complex which catalyzes the transfer of the first mannose, via an alpha-1,4 bond from a dolichol-phosphate-mannose (Dol-P-Man) to the glucosaminyl acyl phosphatidylinositol (GlcN-(acyl)PI) intermediate to generate alpha-D-Man-(1-&gt;4)-alpha-D-GlcN-(1-&gt;6)-(1-radyl,2-acyl-sn-glycero-3-phospho)-2-acyl-inositol and participates in the sixth step of the glycosylphosphatidylinositol-anchor biosynthesis.</text>
</comment>
<dbReference type="PANTHER" id="PTHR12886">
    <property type="entry name" value="PIG-M MANNOSYLTRANSFERASE"/>
    <property type="match status" value="1"/>
</dbReference>
<evidence type="ECO:0000256" key="12">
    <source>
        <dbReference type="ARBA" id="ARBA00093608"/>
    </source>
</evidence>